<dbReference type="InterPro" id="IPR050313">
    <property type="entry name" value="Carb_Metab_HTH_regulators"/>
</dbReference>
<accession>A0A1F7F0G1</accession>
<dbReference type="Pfam" id="PF08220">
    <property type="entry name" value="HTH_DeoR"/>
    <property type="match status" value="1"/>
</dbReference>
<dbReference type="PRINTS" id="PR00037">
    <property type="entry name" value="HTHLACR"/>
</dbReference>
<dbReference type="SUPFAM" id="SSF46785">
    <property type="entry name" value="Winged helix' DNA-binding domain"/>
    <property type="match status" value="1"/>
</dbReference>
<dbReference type="AlphaFoldDB" id="A0A1F7F0G1"/>
<keyword evidence="2" id="KW-0804">Transcription</keyword>
<comment type="caution">
    <text evidence="4">The sequence shown here is derived from an EMBL/GenBank/DDBJ whole genome shotgun (WGS) entry which is preliminary data.</text>
</comment>
<organism evidence="4 5">
    <name type="scientific">Candidatus Raymondbacteria bacterium RIFOXYD12_FULL_49_13</name>
    <dbReference type="NCBI Taxonomy" id="1817890"/>
    <lineage>
        <taxon>Bacteria</taxon>
        <taxon>Raymondiibacteriota</taxon>
    </lineage>
</organism>
<reference evidence="4 5" key="1">
    <citation type="journal article" date="2016" name="Nat. Commun.">
        <title>Thousands of microbial genomes shed light on interconnected biogeochemical processes in an aquifer system.</title>
        <authorList>
            <person name="Anantharaman K."/>
            <person name="Brown C.T."/>
            <person name="Hug L.A."/>
            <person name="Sharon I."/>
            <person name="Castelle C.J."/>
            <person name="Probst A.J."/>
            <person name="Thomas B.C."/>
            <person name="Singh A."/>
            <person name="Wilkins M.J."/>
            <person name="Karaoz U."/>
            <person name="Brodie E.L."/>
            <person name="Williams K.H."/>
            <person name="Hubbard S.S."/>
            <person name="Banfield J.F."/>
        </authorList>
    </citation>
    <scope>NUCLEOTIDE SEQUENCE [LARGE SCALE GENOMIC DNA]</scope>
</reference>
<feature type="domain" description="HTH deoR-type" evidence="3">
    <location>
        <begin position="5"/>
        <end position="60"/>
    </location>
</feature>
<keyword evidence="1" id="KW-0805">Transcription regulation</keyword>
<evidence type="ECO:0000256" key="2">
    <source>
        <dbReference type="ARBA" id="ARBA00023163"/>
    </source>
</evidence>
<evidence type="ECO:0000313" key="5">
    <source>
        <dbReference type="Proteomes" id="UP000179243"/>
    </source>
</evidence>
<name>A0A1F7F0G1_UNCRA</name>
<dbReference type="EMBL" id="MFYX01000154">
    <property type="protein sequence ID" value="OGK00108.1"/>
    <property type="molecule type" value="Genomic_DNA"/>
</dbReference>
<dbReference type="InterPro" id="IPR037171">
    <property type="entry name" value="NagB/RpiA_transferase-like"/>
</dbReference>
<evidence type="ECO:0000256" key="1">
    <source>
        <dbReference type="ARBA" id="ARBA00023015"/>
    </source>
</evidence>
<protein>
    <recommendedName>
        <fullName evidence="3">HTH deoR-type domain-containing protein</fullName>
    </recommendedName>
</protein>
<dbReference type="InterPro" id="IPR014036">
    <property type="entry name" value="DeoR-like_C"/>
</dbReference>
<dbReference type="Gene3D" id="3.40.50.1360">
    <property type="match status" value="1"/>
</dbReference>
<evidence type="ECO:0000313" key="4">
    <source>
        <dbReference type="EMBL" id="OGK00108.1"/>
    </source>
</evidence>
<proteinExistence type="predicted"/>
<dbReference type="PROSITE" id="PS51000">
    <property type="entry name" value="HTH_DEOR_2"/>
    <property type="match status" value="1"/>
</dbReference>
<dbReference type="PANTHER" id="PTHR30363">
    <property type="entry name" value="HTH-TYPE TRANSCRIPTIONAL REGULATOR SRLR-RELATED"/>
    <property type="match status" value="1"/>
</dbReference>
<sequence length="249" mass="27725">MSILKIDRHKRILQAIADRQRVALSDLESELRASRITIQRDLVELENRGLLKRFHGGAMSRDYAGNLYDHTLRKTLNVDIKRKIAAKAANLIKPGAHIGMDASSTVYYLSECMFPENIQVLTLGVDTFAKLSEHPHVQLVLAGGRLNRMTNTLSGSEAVSVIRNYHFDLCFISAESFVPGFGFVDPYADEIMVKQALMKASEKTVILLDSSKITQSAGLVLCSADQVDHLVTDNPLDKELKKIFKGKIL</sequence>
<dbReference type="InterPro" id="IPR036390">
    <property type="entry name" value="WH_DNA-bd_sf"/>
</dbReference>
<dbReference type="SMART" id="SM01134">
    <property type="entry name" value="DeoRC"/>
    <property type="match status" value="1"/>
</dbReference>
<dbReference type="GO" id="GO:0003700">
    <property type="term" value="F:DNA-binding transcription factor activity"/>
    <property type="evidence" value="ECO:0007669"/>
    <property type="project" value="InterPro"/>
</dbReference>
<dbReference type="Pfam" id="PF00455">
    <property type="entry name" value="DeoRC"/>
    <property type="match status" value="1"/>
</dbReference>
<dbReference type="SUPFAM" id="SSF100950">
    <property type="entry name" value="NagB/RpiA/CoA transferase-like"/>
    <property type="match status" value="1"/>
</dbReference>
<dbReference type="InterPro" id="IPR001034">
    <property type="entry name" value="DeoR_HTH"/>
</dbReference>
<evidence type="ECO:0000259" key="3">
    <source>
        <dbReference type="PROSITE" id="PS51000"/>
    </source>
</evidence>
<dbReference type="PANTHER" id="PTHR30363:SF44">
    <property type="entry name" value="AGA OPERON TRANSCRIPTIONAL REPRESSOR-RELATED"/>
    <property type="match status" value="1"/>
</dbReference>
<gene>
    <name evidence="4" type="ORF">A2519_12860</name>
</gene>
<dbReference type="SMART" id="SM00420">
    <property type="entry name" value="HTH_DEOR"/>
    <property type="match status" value="1"/>
</dbReference>
<dbReference type="Proteomes" id="UP000179243">
    <property type="component" value="Unassembled WGS sequence"/>
</dbReference>